<keyword evidence="4" id="KW-1185">Reference proteome</keyword>
<feature type="region of interest" description="Disordered" evidence="1">
    <location>
        <begin position="84"/>
        <end position="113"/>
    </location>
</feature>
<feature type="domain" description="Peptidase C1A papain C-terminal" evidence="2">
    <location>
        <begin position="11"/>
        <end position="76"/>
    </location>
</feature>
<dbReference type="GeneID" id="24126200"/>
<evidence type="ECO:0000313" key="3">
    <source>
        <dbReference type="EMBL" id="KDO31796.1"/>
    </source>
</evidence>
<dbReference type="AlphaFoldDB" id="A0A067CZ60"/>
<reference evidence="3 4" key="1">
    <citation type="journal article" date="2013" name="PLoS Genet.">
        <title>Distinctive expansion of potential virulence genes in the genome of the oomycete fish pathogen Saprolegnia parasitica.</title>
        <authorList>
            <person name="Jiang R.H."/>
            <person name="de Bruijn I."/>
            <person name="Haas B.J."/>
            <person name="Belmonte R."/>
            <person name="Lobach L."/>
            <person name="Christie J."/>
            <person name="van den Ackerveken G."/>
            <person name="Bottin A."/>
            <person name="Bulone V."/>
            <person name="Diaz-Moreno S.M."/>
            <person name="Dumas B."/>
            <person name="Fan L."/>
            <person name="Gaulin E."/>
            <person name="Govers F."/>
            <person name="Grenville-Briggs L.J."/>
            <person name="Horner N.R."/>
            <person name="Levin J.Z."/>
            <person name="Mammella M."/>
            <person name="Meijer H.J."/>
            <person name="Morris P."/>
            <person name="Nusbaum C."/>
            <person name="Oome S."/>
            <person name="Phillips A.J."/>
            <person name="van Rooyen D."/>
            <person name="Rzeszutek E."/>
            <person name="Saraiva M."/>
            <person name="Secombes C.J."/>
            <person name="Seidl M.F."/>
            <person name="Snel B."/>
            <person name="Stassen J.H."/>
            <person name="Sykes S."/>
            <person name="Tripathy S."/>
            <person name="van den Berg H."/>
            <person name="Vega-Arreguin J.C."/>
            <person name="Wawra S."/>
            <person name="Young S.K."/>
            <person name="Zeng Q."/>
            <person name="Dieguez-Uribeondo J."/>
            <person name="Russ C."/>
            <person name="Tyler B.M."/>
            <person name="van West P."/>
        </authorList>
    </citation>
    <scope>NUCLEOTIDE SEQUENCE [LARGE SCALE GENOMIC DNA]</scope>
    <source>
        <strain evidence="3 4">CBS 223.65</strain>
    </source>
</reference>
<dbReference type="GO" id="GO:0008234">
    <property type="term" value="F:cysteine-type peptidase activity"/>
    <property type="evidence" value="ECO:0007669"/>
    <property type="project" value="InterPro"/>
</dbReference>
<evidence type="ECO:0000259" key="2">
    <source>
        <dbReference type="Pfam" id="PF00112"/>
    </source>
</evidence>
<organism evidence="3 4">
    <name type="scientific">Saprolegnia parasitica (strain CBS 223.65)</name>
    <dbReference type="NCBI Taxonomy" id="695850"/>
    <lineage>
        <taxon>Eukaryota</taxon>
        <taxon>Sar</taxon>
        <taxon>Stramenopiles</taxon>
        <taxon>Oomycota</taxon>
        <taxon>Saprolegniomycetes</taxon>
        <taxon>Saprolegniales</taxon>
        <taxon>Saprolegniaceae</taxon>
        <taxon>Saprolegnia</taxon>
    </lineage>
</organism>
<proteinExistence type="predicted"/>
<evidence type="ECO:0000313" key="4">
    <source>
        <dbReference type="Proteomes" id="UP000030745"/>
    </source>
</evidence>
<dbReference type="KEGG" id="spar:SPRG_03716"/>
<dbReference type="VEuPathDB" id="FungiDB:SPRG_03716"/>
<dbReference type="EMBL" id="KK583197">
    <property type="protein sequence ID" value="KDO31796.1"/>
    <property type="molecule type" value="Genomic_DNA"/>
</dbReference>
<accession>A0A067CZ60</accession>
<dbReference type="InterPro" id="IPR000668">
    <property type="entry name" value="Peptidase_C1A_C"/>
</dbReference>
<feature type="compositionally biased region" description="Basic and acidic residues" evidence="1">
    <location>
        <begin position="90"/>
        <end position="99"/>
    </location>
</feature>
<dbReference type="SUPFAM" id="SSF54001">
    <property type="entry name" value="Cysteine proteinases"/>
    <property type="match status" value="1"/>
</dbReference>
<gene>
    <name evidence="3" type="ORF">SPRG_03716</name>
</gene>
<dbReference type="InterPro" id="IPR038765">
    <property type="entry name" value="Papain-like_cys_pep_sf"/>
</dbReference>
<feature type="compositionally biased region" description="Polar residues" evidence="1">
    <location>
        <begin position="102"/>
        <end position="113"/>
    </location>
</feature>
<name>A0A067CZ60_SAPPC</name>
<dbReference type="GO" id="GO:0006508">
    <property type="term" value="P:proteolysis"/>
    <property type="evidence" value="ECO:0007669"/>
    <property type="project" value="InterPro"/>
</dbReference>
<dbReference type="Gene3D" id="2.40.50.170">
    <property type="entry name" value="Cysteine proteinases. Chain C"/>
    <property type="match status" value="1"/>
</dbReference>
<sequence length="113" mass="12130">MSTPTGDRSKGGIISWCLLTVHVDQARLVAGYGTESIDDGTTSVGFFKVPNAWGANWGEHGHLRLQGGLNREAGTRKLARRRCNANNDPAHSKADDPPRACRSTTIDVENAAT</sequence>
<dbReference type="RefSeq" id="XP_012197676.1">
    <property type="nucleotide sequence ID" value="XM_012342286.1"/>
</dbReference>
<evidence type="ECO:0000256" key="1">
    <source>
        <dbReference type="SAM" id="MobiDB-lite"/>
    </source>
</evidence>
<dbReference type="Pfam" id="PF00112">
    <property type="entry name" value="Peptidase_C1"/>
    <property type="match status" value="1"/>
</dbReference>
<protein>
    <recommendedName>
        <fullName evidence="2">Peptidase C1A papain C-terminal domain-containing protein</fullName>
    </recommendedName>
</protein>
<dbReference type="Proteomes" id="UP000030745">
    <property type="component" value="Unassembled WGS sequence"/>
</dbReference>